<keyword evidence="2" id="KW-1185">Reference proteome</keyword>
<dbReference type="Proteomes" id="UP000202170">
    <property type="component" value="Segment"/>
</dbReference>
<accession>A0A1B3AYK7</accession>
<organism evidence="1 2">
    <name type="scientific">Gordonia phage Bantam</name>
    <dbReference type="NCBI Taxonomy" id="1887641"/>
    <lineage>
        <taxon>Viruses</taxon>
        <taxon>Duplodnaviria</taxon>
        <taxon>Heunggongvirae</taxon>
        <taxon>Uroviricota</taxon>
        <taxon>Caudoviricetes</taxon>
        <taxon>Bantamvirus</taxon>
        <taxon>Bantamvirus bantam</taxon>
    </lineage>
</organism>
<sequence>MCRRRDEEFAAFTMAGTGSNMSVGHTAIGHQRVKMRGLIK</sequence>
<dbReference type="RefSeq" id="YP_009287604.1">
    <property type="nucleotide sequence ID" value="NC_031074.1"/>
</dbReference>
<reference evidence="2" key="1">
    <citation type="submission" date="2016-07" db="EMBL/GenBank/DDBJ databases">
        <authorList>
            <person name="Florea S."/>
            <person name="Webb J.S."/>
            <person name="Jaromczyk J."/>
            <person name="Schardl C.L."/>
        </authorList>
    </citation>
    <scope>NUCLEOTIDE SEQUENCE [LARGE SCALE GENOMIC DNA]</scope>
</reference>
<protein>
    <submittedName>
        <fullName evidence="1">Uncharacterized protein</fullName>
    </submittedName>
</protein>
<proteinExistence type="predicted"/>
<evidence type="ECO:0000313" key="2">
    <source>
        <dbReference type="Proteomes" id="UP000202170"/>
    </source>
</evidence>
<dbReference type="KEGG" id="vg:29080400"/>
<evidence type="ECO:0000313" key="1">
    <source>
        <dbReference type="EMBL" id="AOE43825.1"/>
    </source>
</evidence>
<gene>
    <name evidence="1" type="primary">136</name>
    <name evidence="1" type="ORF">SEA_BANTAM_136</name>
</gene>
<dbReference type="EMBL" id="KX557272">
    <property type="protein sequence ID" value="AOE43825.1"/>
    <property type="molecule type" value="Genomic_DNA"/>
</dbReference>
<name>A0A1B3AYK7_9CAUD</name>
<dbReference type="GeneID" id="29080400"/>